<dbReference type="InterPro" id="IPR052703">
    <property type="entry name" value="Aromatic_CoA_ox/epox"/>
</dbReference>
<gene>
    <name evidence="1" type="primary">paaC</name>
    <name evidence="1" type="ORF">HIJ39_12860</name>
</gene>
<dbReference type="PANTHER" id="PTHR30458:SF0">
    <property type="entry name" value="1,2-PHENYLACETYL-COA EPOXIDASE, SUBUNIT C"/>
    <property type="match status" value="1"/>
</dbReference>
<dbReference type="InterPro" id="IPR009078">
    <property type="entry name" value="Ferritin-like_SF"/>
</dbReference>
<name>A0A7Y0L4M7_9FIRM</name>
<dbReference type="InterPro" id="IPR011882">
    <property type="entry name" value="PaaC"/>
</dbReference>
<comment type="caution">
    <text evidence="1">The sequence shown here is derived from an EMBL/GenBank/DDBJ whole genome shotgun (WGS) entry which is preliminary data.</text>
</comment>
<evidence type="ECO:0000313" key="1">
    <source>
        <dbReference type="EMBL" id="NMP23228.1"/>
    </source>
</evidence>
<evidence type="ECO:0000313" key="2">
    <source>
        <dbReference type="Proteomes" id="UP000533476"/>
    </source>
</evidence>
<dbReference type="EMBL" id="JABBVZ010000044">
    <property type="protein sequence ID" value="NMP23228.1"/>
    <property type="molecule type" value="Genomic_DNA"/>
</dbReference>
<dbReference type="Gene3D" id="1.20.1260.10">
    <property type="match status" value="1"/>
</dbReference>
<dbReference type="GO" id="GO:0010124">
    <property type="term" value="P:phenylacetate catabolic process"/>
    <property type="evidence" value="ECO:0007669"/>
    <property type="project" value="InterPro"/>
</dbReference>
<sequence length="272" mass="31316">MERWTSDEVKNRPEALKPLTDLLFQLADDDLVIGYRDQEWLGLAPHIEEDVAFGSIAQEEIGHAAWYFRMLEELGMGRADDLASLREARERKNAVMLELPNGEGADYLTAPHFDWDWTIVRHYLHDVWEMARLEALKTSRYLPLAEASEKILSEKRYHRAHQELWMRTMARHDSVSRQKLEAATAKAFQWLGDLPSVGPAETALEHLGIFSGVDEAKRAFWDQVDTFFGELRIHRPEAAKPLDGRQGQHTPELARALSTLSEVYRLDPTAKW</sequence>
<dbReference type="RefSeq" id="WP_169100303.1">
    <property type="nucleotide sequence ID" value="NZ_JABBVZ010000044.1"/>
</dbReference>
<dbReference type="NCBIfam" id="TIGR02158">
    <property type="entry name" value="PA_CoA_Oxy3"/>
    <property type="match status" value="1"/>
</dbReference>
<dbReference type="Pfam" id="PF05138">
    <property type="entry name" value="PaaA_PaaC"/>
    <property type="match status" value="1"/>
</dbReference>
<dbReference type="AlphaFoldDB" id="A0A7Y0L4M7"/>
<reference evidence="1 2" key="1">
    <citation type="submission" date="2020-04" db="EMBL/GenBank/DDBJ databases">
        <authorList>
            <person name="Zhang R."/>
            <person name="Schippers A."/>
        </authorList>
    </citation>
    <scope>NUCLEOTIDE SEQUENCE [LARGE SCALE GENOMIC DNA]</scope>
    <source>
        <strain evidence="1 2">DSM 109850</strain>
    </source>
</reference>
<protein>
    <submittedName>
        <fullName evidence="1">Phenylacetate-CoA oxygenase subunit PaaC</fullName>
    </submittedName>
</protein>
<dbReference type="Proteomes" id="UP000533476">
    <property type="component" value="Unassembled WGS sequence"/>
</dbReference>
<dbReference type="GO" id="GO:0005829">
    <property type="term" value="C:cytosol"/>
    <property type="evidence" value="ECO:0007669"/>
    <property type="project" value="TreeGrafter"/>
</dbReference>
<dbReference type="PANTHER" id="PTHR30458">
    <property type="entry name" value="PHENYLACETIC ACID DEGRADATION PROTEIN PAA"/>
    <property type="match status" value="1"/>
</dbReference>
<dbReference type="SUPFAM" id="SSF47240">
    <property type="entry name" value="Ferritin-like"/>
    <property type="match status" value="1"/>
</dbReference>
<organism evidence="1 2">
    <name type="scientific">Sulfobacillus harzensis</name>
    <dbReference type="NCBI Taxonomy" id="2729629"/>
    <lineage>
        <taxon>Bacteria</taxon>
        <taxon>Bacillati</taxon>
        <taxon>Bacillota</taxon>
        <taxon>Clostridia</taxon>
        <taxon>Eubacteriales</taxon>
        <taxon>Clostridiales Family XVII. Incertae Sedis</taxon>
        <taxon>Sulfobacillus</taxon>
    </lineage>
</organism>
<keyword evidence="2" id="KW-1185">Reference proteome</keyword>
<dbReference type="InterPro" id="IPR012347">
    <property type="entry name" value="Ferritin-like"/>
</dbReference>
<dbReference type="InterPro" id="IPR007814">
    <property type="entry name" value="PaaA_PaaC"/>
</dbReference>
<proteinExistence type="predicted"/>
<accession>A0A7Y0L4M7</accession>